<accession>A0ABS0YMC9</accession>
<keyword evidence="9" id="KW-0133">Cell shape</keyword>
<evidence type="ECO:0000256" key="1">
    <source>
        <dbReference type="ARBA" id="ARBA00004167"/>
    </source>
</evidence>
<evidence type="ECO:0000256" key="11">
    <source>
        <dbReference type="ARBA" id="ARBA00022989"/>
    </source>
</evidence>
<evidence type="ECO:0000256" key="14">
    <source>
        <dbReference type="SAM" id="MobiDB-lite"/>
    </source>
</evidence>
<evidence type="ECO:0000256" key="8">
    <source>
        <dbReference type="ARBA" id="ARBA00022801"/>
    </source>
</evidence>
<evidence type="ECO:0000256" key="7">
    <source>
        <dbReference type="ARBA" id="ARBA00022692"/>
    </source>
</evidence>
<keyword evidence="6" id="KW-0645">Protease</keyword>
<protein>
    <submittedName>
        <fullName evidence="18">Penicillin-binding protein 2</fullName>
        <ecNumber evidence="18">3.4.16.4</ecNumber>
    </submittedName>
</protein>
<keyword evidence="7 15" id="KW-0812">Transmembrane</keyword>
<organism evidence="18 19">
    <name type="scientific">Geomonas propionica</name>
    <dbReference type="NCBI Taxonomy" id="2798582"/>
    <lineage>
        <taxon>Bacteria</taxon>
        <taxon>Pseudomonadati</taxon>
        <taxon>Thermodesulfobacteriota</taxon>
        <taxon>Desulfuromonadia</taxon>
        <taxon>Geobacterales</taxon>
        <taxon>Geobacteraceae</taxon>
        <taxon>Geomonas</taxon>
    </lineage>
</organism>
<evidence type="ECO:0000256" key="4">
    <source>
        <dbReference type="ARBA" id="ARBA00022519"/>
    </source>
</evidence>
<dbReference type="RefSeq" id="WP_199393653.1">
    <property type="nucleotide sequence ID" value="NZ_JAEMHK010000002.1"/>
</dbReference>
<evidence type="ECO:0000259" key="17">
    <source>
        <dbReference type="Pfam" id="PF03717"/>
    </source>
</evidence>
<keyword evidence="10" id="KW-0573">Peptidoglycan synthesis</keyword>
<dbReference type="Pfam" id="PF03717">
    <property type="entry name" value="PBP_dimer"/>
    <property type="match status" value="1"/>
</dbReference>
<feature type="domain" description="Penicillin-binding protein transpeptidase" evidence="16">
    <location>
        <begin position="264"/>
        <end position="596"/>
    </location>
</feature>
<dbReference type="Gene3D" id="3.30.1390.30">
    <property type="entry name" value="Penicillin-binding protein 2a, domain 3"/>
    <property type="match status" value="1"/>
</dbReference>
<keyword evidence="5 18" id="KW-0121">Carboxypeptidase</keyword>
<evidence type="ECO:0000313" key="19">
    <source>
        <dbReference type="Proteomes" id="UP000641025"/>
    </source>
</evidence>
<dbReference type="GO" id="GO:0009002">
    <property type="term" value="F:serine-type D-Ala-D-Ala carboxypeptidase activity"/>
    <property type="evidence" value="ECO:0007669"/>
    <property type="project" value="UniProtKB-EC"/>
</dbReference>
<keyword evidence="13" id="KW-0961">Cell wall biogenesis/degradation</keyword>
<dbReference type="InterPro" id="IPR036138">
    <property type="entry name" value="PBP_dimer_sf"/>
</dbReference>
<dbReference type="PANTHER" id="PTHR30627">
    <property type="entry name" value="PEPTIDOGLYCAN D,D-TRANSPEPTIDASE"/>
    <property type="match status" value="1"/>
</dbReference>
<reference evidence="18 19" key="1">
    <citation type="submission" date="2020-12" db="EMBL/GenBank/DDBJ databases">
        <title>Geomonas sp. Red259, isolated from paddy soil.</title>
        <authorList>
            <person name="Xu Z."/>
            <person name="Zhang Z."/>
            <person name="Masuda Y."/>
            <person name="Itoh H."/>
            <person name="Senoo K."/>
        </authorList>
    </citation>
    <scope>NUCLEOTIDE SEQUENCE [LARGE SCALE GENOMIC DNA]</scope>
    <source>
        <strain evidence="18 19">Red259</strain>
    </source>
</reference>
<feature type="domain" description="Penicillin-binding protein dimerisation" evidence="17">
    <location>
        <begin position="61"/>
        <end position="232"/>
    </location>
</feature>
<sequence length="683" mass="73985">MKPLNNILPEDDGGGRRIIGLSLGACVMFFLLLSRLWYLQVISAEDLIDQSENNRLRFVPVAAPRGAILDRNGKVLVSNTPSFSVAVIPQDVKNKEQLIDNLAHYLNLDRTEIETKWNKGQGRAKYYPLVVASGITRDQMEFLEENRLALSGVNIEMKPIRAYTNGSLASHLLGYLGEASEDELNSERYRDYNAGDYVGKSGIERAWESYLHGTDGGRQIEVDARGRFLRTVAETGSSVGNTVMLTIDLEMQKAAEKALGDQAGAAVAMDVNTGEILAFVSSPDFDPANFTGRMPPEVWKKYLEDERHPLENKALKGMYPPGSTFKIITAIAGLEEGLIDEHTTIQCTGSYKFGNATFRCWDHKGHGEVNLKKSIRESCDVYYYKLAERLGVDRIAKYAKLFGLGAPLGIGLENEKGGVIPTQEWKLKRFGKKWYSGETLPVGIGQGYVLTTPVQLASMIATVANEGTIFRPHLVRRVVDSDGKVLQDFAPQVLGKTGLKPATYRFVKEGLLAVVNEAHGTGGSARLWEVKVAGKTGSSQVVKLRDSKGAVPYRFRDHALFVSFAPFEKPEIAVAVIVEHGEHGGSAAAPVAGKILRSYFEGKGVIKKPVPKAAPTEEEGGEGVAEPDDAAPATTKPAPATTKPAPATTKPAPATTKPAPATTKPAPAAGSAPGSDKRGRDVR</sequence>
<feature type="compositionally biased region" description="Low complexity" evidence="14">
    <location>
        <begin position="630"/>
        <end position="669"/>
    </location>
</feature>
<dbReference type="Proteomes" id="UP000641025">
    <property type="component" value="Unassembled WGS sequence"/>
</dbReference>
<evidence type="ECO:0000256" key="6">
    <source>
        <dbReference type="ARBA" id="ARBA00022670"/>
    </source>
</evidence>
<keyword evidence="11 15" id="KW-1133">Transmembrane helix</keyword>
<evidence type="ECO:0000313" key="18">
    <source>
        <dbReference type="EMBL" id="MBJ6799128.1"/>
    </source>
</evidence>
<evidence type="ECO:0000256" key="13">
    <source>
        <dbReference type="ARBA" id="ARBA00023316"/>
    </source>
</evidence>
<keyword evidence="3" id="KW-1003">Cell membrane</keyword>
<name>A0ABS0YMC9_9BACT</name>
<feature type="compositionally biased region" description="Acidic residues" evidence="14">
    <location>
        <begin position="616"/>
        <end position="629"/>
    </location>
</feature>
<dbReference type="InterPro" id="IPR017790">
    <property type="entry name" value="Penicillin-binding_protein_2"/>
</dbReference>
<dbReference type="SUPFAM" id="SSF56519">
    <property type="entry name" value="Penicillin binding protein dimerisation domain"/>
    <property type="match status" value="1"/>
</dbReference>
<dbReference type="InterPro" id="IPR005311">
    <property type="entry name" value="PBP_dimer"/>
</dbReference>
<dbReference type="Gene3D" id="3.40.710.10">
    <property type="entry name" value="DD-peptidase/beta-lactamase superfamily"/>
    <property type="match status" value="1"/>
</dbReference>
<evidence type="ECO:0000256" key="2">
    <source>
        <dbReference type="ARBA" id="ARBA00004236"/>
    </source>
</evidence>
<dbReference type="Gene3D" id="3.90.1310.10">
    <property type="entry name" value="Penicillin-binding protein 2a (Domain 2)"/>
    <property type="match status" value="1"/>
</dbReference>
<keyword evidence="12 15" id="KW-0472">Membrane</keyword>
<dbReference type="SUPFAM" id="SSF56601">
    <property type="entry name" value="beta-lactamase/transpeptidase-like"/>
    <property type="match status" value="1"/>
</dbReference>
<dbReference type="InterPro" id="IPR050515">
    <property type="entry name" value="Beta-lactam/transpept"/>
</dbReference>
<evidence type="ECO:0000256" key="5">
    <source>
        <dbReference type="ARBA" id="ARBA00022645"/>
    </source>
</evidence>
<dbReference type="Pfam" id="PF00905">
    <property type="entry name" value="Transpeptidase"/>
    <property type="match status" value="1"/>
</dbReference>
<gene>
    <name evidence="18" type="primary">mrdA</name>
    <name evidence="18" type="ORF">JFN90_03145</name>
</gene>
<evidence type="ECO:0000256" key="15">
    <source>
        <dbReference type="SAM" id="Phobius"/>
    </source>
</evidence>
<evidence type="ECO:0000259" key="16">
    <source>
        <dbReference type="Pfam" id="PF00905"/>
    </source>
</evidence>
<evidence type="ECO:0000256" key="10">
    <source>
        <dbReference type="ARBA" id="ARBA00022984"/>
    </source>
</evidence>
<keyword evidence="8 18" id="KW-0378">Hydrolase</keyword>
<dbReference type="EMBL" id="JAEMHK010000002">
    <property type="protein sequence ID" value="MBJ6799128.1"/>
    <property type="molecule type" value="Genomic_DNA"/>
</dbReference>
<comment type="caution">
    <text evidence="18">The sequence shown here is derived from an EMBL/GenBank/DDBJ whole genome shotgun (WGS) entry which is preliminary data.</text>
</comment>
<evidence type="ECO:0000256" key="9">
    <source>
        <dbReference type="ARBA" id="ARBA00022960"/>
    </source>
</evidence>
<feature type="region of interest" description="Disordered" evidence="14">
    <location>
        <begin position="610"/>
        <end position="683"/>
    </location>
</feature>
<dbReference type="InterPro" id="IPR001460">
    <property type="entry name" value="PCN-bd_Tpept"/>
</dbReference>
<dbReference type="PANTHER" id="PTHR30627:SF2">
    <property type="entry name" value="PEPTIDOGLYCAN D,D-TRANSPEPTIDASE MRDA"/>
    <property type="match status" value="1"/>
</dbReference>
<evidence type="ECO:0000256" key="3">
    <source>
        <dbReference type="ARBA" id="ARBA00022475"/>
    </source>
</evidence>
<keyword evidence="19" id="KW-1185">Reference proteome</keyword>
<dbReference type="EC" id="3.4.16.4" evidence="18"/>
<dbReference type="InterPro" id="IPR012338">
    <property type="entry name" value="Beta-lactam/transpept-like"/>
</dbReference>
<proteinExistence type="predicted"/>
<feature type="transmembrane region" description="Helical" evidence="15">
    <location>
        <begin position="18"/>
        <end position="38"/>
    </location>
</feature>
<evidence type="ECO:0000256" key="12">
    <source>
        <dbReference type="ARBA" id="ARBA00023136"/>
    </source>
</evidence>
<keyword evidence="4" id="KW-0997">Cell inner membrane</keyword>
<comment type="subcellular location">
    <subcellularLocation>
        <location evidence="2">Cell membrane</location>
    </subcellularLocation>
    <subcellularLocation>
        <location evidence="1">Membrane</location>
        <topology evidence="1">Single-pass membrane protein</topology>
    </subcellularLocation>
</comment>
<dbReference type="NCBIfam" id="TIGR03423">
    <property type="entry name" value="pbp2_mrdA"/>
    <property type="match status" value="1"/>
</dbReference>